<organism evidence="11 12">
    <name type="scientific">Phaeodactylum tricornutum (strain CCAP 1055/1)</name>
    <dbReference type="NCBI Taxonomy" id="556484"/>
    <lineage>
        <taxon>Eukaryota</taxon>
        <taxon>Sar</taxon>
        <taxon>Stramenopiles</taxon>
        <taxon>Ochrophyta</taxon>
        <taxon>Bacillariophyta</taxon>
        <taxon>Bacillariophyceae</taxon>
        <taxon>Bacillariophycidae</taxon>
        <taxon>Naviculales</taxon>
        <taxon>Phaeodactylaceae</taxon>
        <taxon>Phaeodactylum</taxon>
    </lineage>
</organism>
<evidence type="ECO:0000256" key="7">
    <source>
        <dbReference type="ARBA" id="ARBA00023034"/>
    </source>
</evidence>
<evidence type="ECO:0000256" key="3">
    <source>
        <dbReference type="ARBA" id="ARBA00022679"/>
    </source>
</evidence>
<evidence type="ECO:0000313" key="12">
    <source>
        <dbReference type="Proteomes" id="UP000000759"/>
    </source>
</evidence>
<reference evidence="11 12" key="1">
    <citation type="journal article" date="2008" name="Nature">
        <title>The Phaeodactylum genome reveals the evolutionary history of diatom genomes.</title>
        <authorList>
            <person name="Bowler C."/>
            <person name="Allen A.E."/>
            <person name="Badger J.H."/>
            <person name="Grimwood J."/>
            <person name="Jabbari K."/>
            <person name="Kuo A."/>
            <person name="Maheswari U."/>
            <person name="Martens C."/>
            <person name="Maumus F."/>
            <person name="Otillar R.P."/>
            <person name="Rayko E."/>
            <person name="Salamov A."/>
            <person name="Vandepoele K."/>
            <person name="Beszteri B."/>
            <person name="Gruber A."/>
            <person name="Heijde M."/>
            <person name="Katinka M."/>
            <person name="Mock T."/>
            <person name="Valentin K."/>
            <person name="Verret F."/>
            <person name="Berges J.A."/>
            <person name="Brownlee C."/>
            <person name="Cadoret J.P."/>
            <person name="Chiovitti A."/>
            <person name="Choi C.J."/>
            <person name="Coesel S."/>
            <person name="De Martino A."/>
            <person name="Detter J.C."/>
            <person name="Durkin C."/>
            <person name="Falciatore A."/>
            <person name="Fournet J."/>
            <person name="Haruta M."/>
            <person name="Huysman M.J."/>
            <person name="Jenkins B.D."/>
            <person name="Jiroutova K."/>
            <person name="Jorgensen R.E."/>
            <person name="Joubert Y."/>
            <person name="Kaplan A."/>
            <person name="Kroger N."/>
            <person name="Kroth P.G."/>
            <person name="La Roche J."/>
            <person name="Lindquist E."/>
            <person name="Lommer M."/>
            <person name="Martin-Jezequel V."/>
            <person name="Lopez P.J."/>
            <person name="Lucas S."/>
            <person name="Mangogna M."/>
            <person name="McGinnis K."/>
            <person name="Medlin L.K."/>
            <person name="Montsant A."/>
            <person name="Oudot-Le Secq M.P."/>
            <person name="Napoli C."/>
            <person name="Obornik M."/>
            <person name="Parker M.S."/>
            <person name="Petit J.L."/>
            <person name="Porcel B.M."/>
            <person name="Poulsen N."/>
            <person name="Robison M."/>
            <person name="Rychlewski L."/>
            <person name="Rynearson T.A."/>
            <person name="Schmutz J."/>
            <person name="Shapiro H."/>
            <person name="Siaut M."/>
            <person name="Stanley M."/>
            <person name="Sussman M.R."/>
            <person name="Taylor A.R."/>
            <person name="Vardi A."/>
            <person name="von Dassow P."/>
            <person name="Vyverman W."/>
            <person name="Willis A."/>
            <person name="Wyrwicz L.S."/>
            <person name="Rokhsar D.S."/>
            <person name="Weissenbach J."/>
            <person name="Armbrust E.V."/>
            <person name="Green B.R."/>
            <person name="Van de Peer Y."/>
            <person name="Grigoriev I.V."/>
        </authorList>
    </citation>
    <scope>NUCLEOTIDE SEQUENCE [LARGE SCALE GENOMIC DNA]</scope>
    <source>
        <strain evidence="11 12">CCAP 1055/1</strain>
    </source>
</reference>
<keyword evidence="5" id="KW-0735">Signal-anchor</keyword>
<dbReference type="InterPro" id="IPR027417">
    <property type="entry name" value="P-loop_NTPase"/>
</dbReference>
<keyword evidence="3" id="KW-0808">Transferase</keyword>
<reference evidence="12" key="2">
    <citation type="submission" date="2008-08" db="EMBL/GenBank/DDBJ databases">
        <authorList>
            <consortium name="Diatom Consortium"/>
            <person name="Grigoriev I."/>
            <person name="Grimwood J."/>
            <person name="Kuo A."/>
            <person name="Otillar R.P."/>
            <person name="Salamov A."/>
            <person name="Detter J.C."/>
            <person name="Lindquist E."/>
            <person name="Shapiro H."/>
            <person name="Lucas S."/>
            <person name="Glavina del Rio T."/>
            <person name="Pitluck S."/>
            <person name="Rokhsar D."/>
            <person name="Bowler C."/>
        </authorList>
    </citation>
    <scope>GENOME REANNOTATION</scope>
    <source>
        <strain evidence="12">CCAP 1055/1</strain>
    </source>
</reference>
<dbReference type="OrthoDB" id="42904at2759"/>
<evidence type="ECO:0000313" key="11">
    <source>
        <dbReference type="EMBL" id="EEC50722.1"/>
    </source>
</evidence>
<evidence type="ECO:0000256" key="4">
    <source>
        <dbReference type="ARBA" id="ARBA00022692"/>
    </source>
</evidence>
<evidence type="ECO:0000256" key="2">
    <source>
        <dbReference type="ARBA" id="ARBA00008124"/>
    </source>
</evidence>
<name>B7FS31_PHATC</name>
<dbReference type="PANTHER" id="PTHR14647:SF87">
    <property type="entry name" value="PUTATIVE-RELATED"/>
    <property type="match status" value="1"/>
</dbReference>
<dbReference type="GO" id="GO:0000139">
    <property type="term" value="C:Golgi membrane"/>
    <property type="evidence" value="ECO:0007669"/>
    <property type="project" value="UniProtKB-SubCell"/>
</dbReference>
<dbReference type="EMBL" id="CM000606">
    <property type="protein sequence ID" value="EEC50722.1"/>
    <property type="molecule type" value="Genomic_DNA"/>
</dbReference>
<feature type="region of interest" description="Disordered" evidence="10">
    <location>
        <begin position="91"/>
        <end position="126"/>
    </location>
</feature>
<dbReference type="RefSeq" id="XP_002177908.1">
    <property type="nucleotide sequence ID" value="XM_002177872.1"/>
</dbReference>
<evidence type="ECO:0000256" key="1">
    <source>
        <dbReference type="ARBA" id="ARBA00004323"/>
    </source>
</evidence>
<dbReference type="HOGENOM" id="CLU_500245_0_0_1"/>
<gene>
    <name evidence="11" type="ORF">PHATRDRAFT_43386</name>
</gene>
<evidence type="ECO:0000256" key="5">
    <source>
        <dbReference type="ARBA" id="ARBA00022968"/>
    </source>
</evidence>
<dbReference type="PaxDb" id="2850-Phatr43386"/>
<keyword evidence="8" id="KW-0472">Membrane</keyword>
<dbReference type="InParanoid" id="B7FS31"/>
<dbReference type="eggNOG" id="ENOG502SDUK">
    <property type="taxonomic scope" value="Eukaryota"/>
</dbReference>
<keyword evidence="6" id="KW-1133">Transmembrane helix</keyword>
<comment type="similarity">
    <text evidence="2">Belongs to the galactose-3-O-sulfotransferase family.</text>
</comment>
<dbReference type="KEGG" id="pti:PHATRDRAFT_43386"/>
<dbReference type="GO" id="GO:0001733">
    <property type="term" value="F:galactosylceramide sulfotransferase activity"/>
    <property type="evidence" value="ECO:0007669"/>
    <property type="project" value="InterPro"/>
</dbReference>
<evidence type="ECO:0000256" key="6">
    <source>
        <dbReference type="ARBA" id="ARBA00022989"/>
    </source>
</evidence>
<keyword evidence="9" id="KW-0325">Glycoprotein</keyword>
<comment type="subcellular location">
    <subcellularLocation>
        <location evidence="1">Golgi apparatus membrane</location>
        <topology evidence="1">Single-pass type II membrane protein</topology>
    </subcellularLocation>
</comment>
<proteinExistence type="inferred from homology"/>
<evidence type="ECO:0000256" key="9">
    <source>
        <dbReference type="ARBA" id="ARBA00023180"/>
    </source>
</evidence>
<dbReference type="PANTHER" id="PTHR14647">
    <property type="entry name" value="GALACTOSE-3-O-SULFOTRANSFERASE"/>
    <property type="match status" value="1"/>
</dbReference>
<feature type="compositionally biased region" description="Low complexity" evidence="10">
    <location>
        <begin position="91"/>
        <end position="100"/>
    </location>
</feature>
<protein>
    <submittedName>
        <fullName evidence="11">Uncharacterized protein</fullName>
    </submittedName>
</protein>
<dbReference type="Gene3D" id="3.40.50.300">
    <property type="entry name" value="P-loop containing nucleotide triphosphate hydrolases"/>
    <property type="match status" value="1"/>
</dbReference>
<feature type="compositionally biased region" description="Basic and acidic residues" evidence="10">
    <location>
        <begin position="101"/>
        <end position="111"/>
    </location>
</feature>
<dbReference type="InterPro" id="IPR009729">
    <property type="entry name" value="Gal-3-0_sulfotransfrase"/>
</dbReference>
<dbReference type="Proteomes" id="UP000000759">
    <property type="component" value="Chromosome 2"/>
</dbReference>
<keyword evidence="7" id="KW-0333">Golgi apparatus</keyword>
<keyword evidence="12" id="KW-1185">Reference proteome</keyword>
<dbReference type="GeneID" id="7197417"/>
<keyword evidence="4" id="KW-0812">Transmembrane</keyword>
<evidence type="ECO:0000256" key="10">
    <source>
        <dbReference type="SAM" id="MobiDB-lite"/>
    </source>
</evidence>
<accession>B7FS31</accession>
<dbReference type="AlphaFoldDB" id="B7FS31"/>
<dbReference type="GO" id="GO:0009247">
    <property type="term" value="P:glycolipid biosynthetic process"/>
    <property type="evidence" value="ECO:0007669"/>
    <property type="project" value="InterPro"/>
</dbReference>
<sequence length="492" mass="55415">MRGKVQSQGIMIAGWTSSLRQMRSLSCSQYAVLIVVILATSQAISVIHDRRYYNSPNTLCTTNNVPKRTISSGSLRNQTVFAAESVNATSVPVPTKTKTTNIDRKPSDRPRVPHSPPLPATTSKSRYYYRPLPGDASDNDTLAAVGVQARAFDAWPRNRPLPCEPAEPNWVDYSVQTTPTDHGLLFLKPYKTGSSTASGITLRMSRNIAARNLPPPSTAHGVPEPMCRTRYDHGWASHLFPTRVRQRSFLWTLVRDPTARVVSQFFHFQVSRKKTEPSDENFKNYVRHGPVDMIHDYYLDALSTSNYRKGRTDPVATVNGIFRDYDFVGVTERMDESAVALAMLLRLPLADILYLKAKGHGGYDDAGGSPNKKCTYIWPSFVSSGLQEFFRTDEWQNIVQWDHAVFQAANRSLDLTIDKLGRTKFDHFLRKFREAKALAHDRCLPKTVFPCSEGGIYHSPEETDCLWNDSGCANKCLDEISTELELWEHSFA</sequence>
<evidence type="ECO:0000256" key="8">
    <source>
        <dbReference type="ARBA" id="ARBA00023136"/>
    </source>
</evidence>